<evidence type="ECO:0000256" key="15">
    <source>
        <dbReference type="ARBA" id="ARBA00038000"/>
    </source>
</evidence>
<dbReference type="Gene3D" id="1.20.1580.10">
    <property type="entry name" value="ABC transporter ATPase like domain"/>
    <property type="match status" value="2"/>
</dbReference>
<dbReference type="InterPro" id="IPR027417">
    <property type="entry name" value="P-loop_NTPase"/>
</dbReference>
<keyword evidence="12 18" id="KW-0238">DNA-binding</keyword>
<keyword evidence="7 18" id="KW-0228">DNA excision</keyword>
<dbReference type="STRING" id="44251.PDUR_24965"/>
<evidence type="ECO:0000256" key="10">
    <source>
        <dbReference type="ARBA" id="ARBA00022840"/>
    </source>
</evidence>
<dbReference type="NCBIfam" id="NF001503">
    <property type="entry name" value="PRK00349.1"/>
    <property type="match status" value="1"/>
</dbReference>
<evidence type="ECO:0000256" key="3">
    <source>
        <dbReference type="ARBA" id="ARBA00022723"/>
    </source>
</evidence>
<keyword evidence="9 18" id="KW-0862">Zinc</keyword>
<keyword evidence="8 18" id="KW-0863">Zinc-finger</keyword>
<reference evidence="20 21" key="1">
    <citation type="submission" date="2014-08" db="EMBL/GenBank/DDBJ databases">
        <title>Comparative genomics of the Paenibacillus odorifer group.</title>
        <authorList>
            <person name="den Bakker H.C."/>
            <person name="Tsai Y.-C."/>
            <person name="Martin N."/>
            <person name="Korlach J."/>
            <person name="Wiedmann M."/>
        </authorList>
    </citation>
    <scope>NUCLEOTIDE SEQUENCE [LARGE SCALE GENOMIC DNA]</scope>
    <source>
        <strain evidence="20 21">DSM 1735</strain>
    </source>
</reference>
<dbReference type="GO" id="GO:0008270">
    <property type="term" value="F:zinc ion binding"/>
    <property type="evidence" value="ECO:0007669"/>
    <property type="project" value="UniProtKB-UniRule"/>
</dbReference>
<dbReference type="GO" id="GO:0005737">
    <property type="term" value="C:cytoplasm"/>
    <property type="evidence" value="ECO:0007669"/>
    <property type="project" value="UniProtKB-SubCell"/>
</dbReference>
<dbReference type="InterPro" id="IPR017871">
    <property type="entry name" value="ABC_transporter-like_CS"/>
</dbReference>
<feature type="binding site" evidence="18">
    <location>
        <begin position="639"/>
        <end position="646"/>
    </location>
    <ligand>
        <name>ATP</name>
        <dbReference type="ChEBI" id="CHEBI:30616"/>
    </ligand>
</feature>
<evidence type="ECO:0000256" key="8">
    <source>
        <dbReference type="ARBA" id="ARBA00022771"/>
    </source>
</evidence>
<evidence type="ECO:0000256" key="4">
    <source>
        <dbReference type="ARBA" id="ARBA00022737"/>
    </source>
</evidence>
<keyword evidence="11 18" id="KW-0267">Excision nuclease</keyword>
<name>A0A089HVH4_PAEDU</name>
<dbReference type="InterPro" id="IPR013815">
    <property type="entry name" value="ATP_grasp_subdomain_1"/>
</dbReference>
<keyword evidence="3 18" id="KW-0479">Metal-binding</keyword>
<dbReference type="EMBL" id="CP009288">
    <property type="protein sequence ID" value="AIQ14765.1"/>
    <property type="molecule type" value="Genomic_DNA"/>
</dbReference>
<dbReference type="PROSITE" id="PS50893">
    <property type="entry name" value="ABC_TRANSPORTER_2"/>
    <property type="match status" value="1"/>
</dbReference>
<dbReference type="CDD" id="cd03271">
    <property type="entry name" value="ABC_UvrA_II"/>
    <property type="match status" value="1"/>
</dbReference>
<dbReference type="Gene3D" id="1.10.8.280">
    <property type="entry name" value="ABC transporter ATPase domain-like"/>
    <property type="match status" value="1"/>
</dbReference>
<evidence type="ECO:0000256" key="7">
    <source>
        <dbReference type="ARBA" id="ARBA00022769"/>
    </source>
</evidence>
<keyword evidence="14 18" id="KW-0742">SOS response</keyword>
<evidence type="ECO:0000256" key="16">
    <source>
        <dbReference type="ARBA" id="ARBA00039316"/>
    </source>
</evidence>
<dbReference type="HAMAP" id="MF_00205">
    <property type="entry name" value="UvrA"/>
    <property type="match status" value="1"/>
</dbReference>
<keyword evidence="4 18" id="KW-0677">Repeat</keyword>
<evidence type="ECO:0000259" key="19">
    <source>
        <dbReference type="PROSITE" id="PS50893"/>
    </source>
</evidence>
<keyword evidence="5 18" id="KW-0547">Nucleotide-binding</keyword>
<gene>
    <name evidence="18" type="primary">uvrA</name>
    <name evidence="20" type="ORF">PDUR_24965</name>
</gene>
<dbReference type="PANTHER" id="PTHR43152:SF3">
    <property type="entry name" value="UVRABC SYSTEM PROTEIN A"/>
    <property type="match status" value="1"/>
</dbReference>
<feature type="zinc finger region" description="C4-type" evidence="18">
    <location>
        <begin position="252"/>
        <end position="279"/>
    </location>
</feature>
<keyword evidence="21" id="KW-1185">Reference proteome</keyword>
<evidence type="ECO:0000256" key="2">
    <source>
        <dbReference type="ARBA" id="ARBA00022490"/>
    </source>
</evidence>
<comment type="subunit">
    <text evidence="18">Forms a heterotetramer with UvrB during the search for lesions.</text>
</comment>
<keyword evidence="13 18" id="KW-0234">DNA repair</keyword>
<sequence>MANENIVIKGARAHNLKNIDVTIPRDRFVVLTGLSGSGKSSLAFDTIYAEGQRRYVESLSAYARQFLGQMEKPDVDSIDGLSPAISIDQKTTSRNPRSTVGTVTEIYDYLRLLFARVGHPHCPDHGIEITSQTVEQMVDRIMQYPEKTRLQILAPVITGRKGEHKSLFAEISKQGFVRVRVDGELRDLSEDIELEKNKKHTIEVVVDRIVIKEDVESRLTDSIETALKLSGGKILVDIIGQEELLFSSSFACPVCGFSMEELAPRMFSFNSPFGACPECDGLGAQMVVDPDLLIPDAGKSIEDGAFLAWTGSTSNYYPQFLKSVCQHFHIPENVPVSELTPEHMNKLLHGTGSEKIHFRYENDFGQRKEAMVPFEGIIPNLERRYRETASDGIREFIEGFMSAKPCPVCKGKRLKREILAVTVGEKNIAEVTDLSIGDSQRFFSDLTLSEKETAIAKLILKEISSRLGFLVNVGLDYLTLSRSAGTLSGGEAQRIRLATQIGSSLMGVLYILDEPSIGLHQRDNDRLISTLAHMRDLGNTLIVVEHDEDTMLASDYIIDIGPGAGIHGGKVMAQGTPQEIMNDPNSLTGEYLSGRKFIPVTSDRRESDGRWLEIRGAKENNLKNVNVKIPLGVFTAVTGVSGSGKSSLVNEILYKSLAKELNKAVKVRPGQHKEIRGLAHLDKVIDIDQSPIGRTPRSNPATYTGVFDDIRDLFSKTNEAKVRGYQKGRFSFNVKGGRCEACRGDGIIKIEMHFLPDVYVPCEVCKGKRYNRETLEVKYKGKNIADVLEMTVEDGTEFFQNIPKIHRKLQTLLDVGLGYIKLGQPGTTLSGGEAQRVKLASELYRRSTGKTLYILDEPTTGLHVDDIGRLLEVLHRLVESGESVLVIEHNLDVIKTADYIVDMGPEGGSGGGTVIAFGTPEQIIQVPESYTGKYLKPILLRDTARTEALMLQASKAQ</sequence>
<evidence type="ECO:0000256" key="14">
    <source>
        <dbReference type="ARBA" id="ARBA00023236"/>
    </source>
</evidence>
<proteinExistence type="inferred from homology"/>
<evidence type="ECO:0000313" key="20">
    <source>
        <dbReference type="EMBL" id="AIQ14765.1"/>
    </source>
</evidence>
<dbReference type="GO" id="GO:0009432">
    <property type="term" value="P:SOS response"/>
    <property type="evidence" value="ECO:0007669"/>
    <property type="project" value="UniProtKB-UniRule"/>
</dbReference>
<dbReference type="CDD" id="cd03270">
    <property type="entry name" value="ABC_UvrA_I"/>
    <property type="match status" value="1"/>
</dbReference>
<dbReference type="PROSITE" id="PS00211">
    <property type="entry name" value="ABC_TRANSPORTER_1"/>
    <property type="match status" value="2"/>
</dbReference>
<dbReference type="InterPro" id="IPR041102">
    <property type="entry name" value="UvrA_inter"/>
</dbReference>
<feature type="zinc finger region" description="C4-type" evidence="18">
    <location>
        <begin position="739"/>
        <end position="765"/>
    </location>
</feature>
<evidence type="ECO:0000256" key="9">
    <source>
        <dbReference type="ARBA" id="ARBA00022833"/>
    </source>
</evidence>
<evidence type="ECO:0000256" key="5">
    <source>
        <dbReference type="ARBA" id="ARBA00022741"/>
    </source>
</evidence>
<dbReference type="Gene3D" id="3.30.1490.20">
    <property type="entry name" value="ATP-grasp fold, A domain"/>
    <property type="match status" value="1"/>
</dbReference>
<evidence type="ECO:0000256" key="17">
    <source>
        <dbReference type="ARBA" id="ARBA00042156"/>
    </source>
</evidence>
<feature type="domain" description="ABC transporter" evidence="19">
    <location>
        <begin position="604"/>
        <end position="936"/>
    </location>
</feature>
<evidence type="ECO:0000256" key="11">
    <source>
        <dbReference type="ARBA" id="ARBA00022881"/>
    </source>
</evidence>
<dbReference type="FunFam" id="1.20.1580.10:FF:000002">
    <property type="entry name" value="UvrABC system protein A"/>
    <property type="match status" value="1"/>
</dbReference>
<accession>A0A089HVH4</accession>
<dbReference type="AlphaFoldDB" id="A0A089HVH4"/>
<evidence type="ECO:0000256" key="6">
    <source>
        <dbReference type="ARBA" id="ARBA00022763"/>
    </source>
</evidence>
<comment type="function">
    <text evidence="18">The UvrABC repair system catalyzes the recognition and processing of DNA lesions. UvrA is an ATPase and a DNA-binding protein. A damage recognition complex composed of 2 UvrA and 2 UvrB subunits scans DNA for abnormalities. When the presence of a lesion has been verified by UvrB, the UvrA molecules dissociate.</text>
</comment>
<dbReference type="GO" id="GO:0006289">
    <property type="term" value="P:nucleotide-excision repair"/>
    <property type="evidence" value="ECO:0007669"/>
    <property type="project" value="UniProtKB-UniRule"/>
</dbReference>
<dbReference type="PANTHER" id="PTHR43152">
    <property type="entry name" value="UVRABC SYSTEM PROTEIN A"/>
    <property type="match status" value="1"/>
</dbReference>
<evidence type="ECO:0000256" key="12">
    <source>
        <dbReference type="ARBA" id="ARBA00023125"/>
    </source>
</evidence>
<dbReference type="RefSeq" id="WP_042208477.1">
    <property type="nucleotide sequence ID" value="NZ_CP009288.1"/>
</dbReference>
<comment type="similarity">
    <text evidence="15 18">Belongs to the ABC transporter superfamily. UvrA family.</text>
</comment>
<dbReference type="InterPro" id="IPR004602">
    <property type="entry name" value="UvrA"/>
</dbReference>
<dbReference type="InterPro" id="IPR003439">
    <property type="entry name" value="ABC_transporter-like_ATP-bd"/>
</dbReference>
<keyword evidence="2 18" id="KW-0963">Cytoplasm</keyword>
<dbReference type="NCBIfam" id="TIGR00630">
    <property type="entry name" value="uvra"/>
    <property type="match status" value="1"/>
</dbReference>
<comment type="subcellular location">
    <subcellularLocation>
        <location evidence="1 18">Cytoplasm</location>
    </subcellularLocation>
</comment>
<dbReference type="InterPro" id="IPR041552">
    <property type="entry name" value="UvrA_DNA-bd"/>
</dbReference>
<dbReference type="FunFam" id="1.20.1580.10:FF:000003">
    <property type="entry name" value="UvrABC system protein A"/>
    <property type="match status" value="1"/>
</dbReference>
<dbReference type="KEGG" id="pdu:PDUR_24965"/>
<feature type="binding site" evidence="18">
    <location>
        <begin position="33"/>
        <end position="40"/>
    </location>
    <ligand>
        <name>ATP</name>
        <dbReference type="ChEBI" id="CHEBI:30616"/>
    </ligand>
</feature>
<dbReference type="SUPFAM" id="SSF52540">
    <property type="entry name" value="P-loop containing nucleoside triphosphate hydrolases"/>
    <property type="match status" value="2"/>
</dbReference>
<protein>
    <recommendedName>
        <fullName evidence="16 18">UvrABC system protein A</fullName>
        <shortName evidence="18">UvrA protein</shortName>
    </recommendedName>
    <alternativeName>
        <fullName evidence="17 18">Excinuclease ABC subunit A</fullName>
    </alternativeName>
</protein>
<dbReference type="Gene3D" id="3.40.50.300">
    <property type="entry name" value="P-loop containing nucleotide triphosphate hydrolases"/>
    <property type="match status" value="2"/>
</dbReference>
<keyword evidence="10 18" id="KW-0067">ATP-binding</keyword>
<evidence type="ECO:0000256" key="18">
    <source>
        <dbReference type="HAMAP-Rule" id="MF_00205"/>
    </source>
</evidence>
<keyword evidence="6 18" id="KW-0227">DNA damage</keyword>
<evidence type="ECO:0000256" key="1">
    <source>
        <dbReference type="ARBA" id="ARBA00004496"/>
    </source>
</evidence>
<dbReference type="GO" id="GO:0009381">
    <property type="term" value="F:excinuclease ABC activity"/>
    <property type="evidence" value="ECO:0007669"/>
    <property type="project" value="UniProtKB-UniRule"/>
</dbReference>
<evidence type="ECO:0000313" key="21">
    <source>
        <dbReference type="Proteomes" id="UP000029409"/>
    </source>
</evidence>
<dbReference type="GO" id="GO:0005524">
    <property type="term" value="F:ATP binding"/>
    <property type="evidence" value="ECO:0007669"/>
    <property type="project" value="UniProtKB-UniRule"/>
</dbReference>
<dbReference type="GO" id="GO:0016887">
    <property type="term" value="F:ATP hydrolysis activity"/>
    <property type="evidence" value="ECO:0007669"/>
    <property type="project" value="InterPro"/>
</dbReference>
<dbReference type="eggNOG" id="COG0178">
    <property type="taxonomic scope" value="Bacteria"/>
</dbReference>
<dbReference type="GO" id="GO:0009380">
    <property type="term" value="C:excinuclease repair complex"/>
    <property type="evidence" value="ECO:0007669"/>
    <property type="project" value="InterPro"/>
</dbReference>
<dbReference type="Pfam" id="PF17755">
    <property type="entry name" value="UvrA_DNA-bind"/>
    <property type="match status" value="1"/>
</dbReference>
<dbReference type="Proteomes" id="UP000029409">
    <property type="component" value="Chromosome"/>
</dbReference>
<dbReference type="GO" id="GO:0003677">
    <property type="term" value="F:DNA binding"/>
    <property type="evidence" value="ECO:0007669"/>
    <property type="project" value="UniProtKB-UniRule"/>
</dbReference>
<evidence type="ECO:0000256" key="13">
    <source>
        <dbReference type="ARBA" id="ARBA00023204"/>
    </source>
</evidence>
<dbReference type="Pfam" id="PF17760">
    <property type="entry name" value="UvrA_inter"/>
    <property type="match status" value="1"/>
</dbReference>
<organism evidence="20 21">
    <name type="scientific">Paenibacillus durus</name>
    <name type="common">Paenibacillus azotofixans</name>
    <dbReference type="NCBI Taxonomy" id="44251"/>
    <lineage>
        <taxon>Bacteria</taxon>
        <taxon>Bacillati</taxon>
        <taxon>Bacillota</taxon>
        <taxon>Bacilli</taxon>
        <taxon>Bacillales</taxon>
        <taxon>Paenibacillaceae</taxon>
        <taxon>Paenibacillus</taxon>
    </lineage>
</organism>
<dbReference type="OrthoDB" id="9809851at2"/>